<gene>
    <name evidence="1" type="ORF">I4F81_012281</name>
</gene>
<comment type="caution">
    <text evidence="1">The sequence shown here is derived from an EMBL/GenBank/DDBJ whole genome shotgun (WGS) entry which is preliminary data.</text>
</comment>
<dbReference type="EMBL" id="CM020620">
    <property type="protein sequence ID" value="KAK1869816.1"/>
    <property type="molecule type" value="Genomic_DNA"/>
</dbReference>
<organism evidence="1 2">
    <name type="scientific">Pyropia yezoensis</name>
    <name type="common">Susabi-nori</name>
    <name type="synonym">Porphyra yezoensis</name>
    <dbReference type="NCBI Taxonomy" id="2788"/>
    <lineage>
        <taxon>Eukaryota</taxon>
        <taxon>Rhodophyta</taxon>
        <taxon>Bangiophyceae</taxon>
        <taxon>Bangiales</taxon>
        <taxon>Bangiaceae</taxon>
        <taxon>Pyropia</taxon>
    </lineage>
</organism>
<evidence type="ECO:0000313" key="2">
    <source>
        <dbReference type="Proteomes" id="UP000798662"/>
    </source>
</evidence>
<proteinExistence type="predicted"/>
<protein>
    <submittedName>
        <fullName evidence="1">Uncharacterized protein</fullName>
    </submittedName>
</protein>
<dbReference type="Proteomes" id="UP000798662">
    <property type="component" value="Chromosome 3"/>
</dbReference>
<sequence>MELHVLGSAEAVVQSAVFLGAKIIAYGVHESPERRRQEAVLSAAASKSVVSLRPVFLPGSDSRLSVPLLGALLATAATSGGVLGAAPEGSLSADSAGPPAMWEVAENGSRKDYRFDADGQLMAGTIVDTRSPREKMNDLLTKLFLPDGYPATVTSEYLSFSKWRGVQNLASAVMAVVSTEALLFGLGLGKATVASAAAAQWILKDGAGYVAKVWYGSVAGKLIDTDPKSYRLMADGLEDVGGALEILTPLFPNYFLALASLATALKAVAGMTGTATRHSIYRSLGRARHNVGEIASKGESQGVVLKLGGLAMGLTVSSAIGQRYFLLLSTYSACAAIHLAANWQAMRDDDKLRAFFFAQVHARTPTSMGERERMDTALAVSRRHFGPWLDAARSAGWEVSYPMLGDGPARLAW</sequence>
<evidence type="ECO:0000313" key="1">
    <source>
        <dbReference type="EMBL" id="KAK1869816.1"/>
    </source>
</evidence>
<reference evidence="1" key="1">
    <citation type="submission" date="2019-11" db="EMBL/GenBank/DDBJ databases">
        <title>Nori genome reveals adaptations in red seaweeds to the harsh intertidal environment.</title>
        <authorList>
            <person name="Wang D."/>
            <person name="Mao Y."/>
        </authorList>
    </citation>
    <scope>NUCLEOTIDE SEQUENCE</scope>
    <source>
        <tissue evidence="1">Gametophyte</tissue>
    </source>
</reference>
<keyword evidence="2" id="KW-1185">Reference proteome</keyword>
<accession>A0ACC3CIH6</accession>
<name>A0ACC3CIH6_PYRYE</name>